<protein>
    <submittedName>
        <fullName evidence="2">Uncharacterized protein</fullName>
    </submittedName>
</protein>
<feature type="compositionally biased region" description="Low complexity" evidence="1">
    <location>
        <begin position="209"/>
        <end position="239"/>
    </location>
</feature>
<gene>
    <name evidence="2" type="ORF">GCM10023235_13140</name>
</gene>
<organism evidence="2 3">
    <name type="scientific">Kitasatospora terrestris</name>
    <dbReference type="NCBI Taxonomy" id="258051"/>
    <lineage>
        <taxon>Bacteria</taxon>
        <taxon>Bacillati</taxon>
        <taxon>Actinomycetota</taxon>
        <taxon>Actinomycetes</taxon>
        <taxon>Kitasatosporales</taxon>
        <taxon>Streptomycetaceae</taxon>
        <taxon>Kitasatospora</taxon>
    </lineage>
</organism>
<dbReference type="EMBL" id="BAABIS010000001">
    <property type="protein sequence ID" value="GAA4839210.1"/>
    <property type="molecule type" value="Genomic_DNA"/>
</dbReference>
<evidence type="ECO:0000256" key="1">
    <source>
        <dbReference type="SAM" id="MobiDB-lite"/>
    </source>
</evidence>
<accession>A0ABP9DHZ7</accession>
<dbReference type="Proteomes" id="UP001501752">
    <property type="component" value="Unassembled WGS sequence"/>
</dbReference>
<keyword evidence="3" id="KW-1185">Reference proteome</keyword>
<dbReference type="RefSeq" id="WP_345695799.1">
    <property type="nucleotide sequence ID" value="NZ_BAABIS010000001.1"/>
</dbReference>
<comment type="caution">
    <text evidence="2">The sequence shown here is derived from an EMBL/GenBank/DDBJ whole genome shotgun (WGS) entry which is preliminary data.</text>
</comment>
<name>A0ABP9DHZ7_9ACTN</name>
<proteinExistence type="predicted"/>
<evidence type="ECO:0000313" key="3">
    <source>
        <dbReference type="Proteomes" id="UP001501752"/>
    </source>
</evidence>
<feature type="region of interest" description="Disordered" evidence="1">
    <location>
        <begin position="168"/>
        <end position="239"/>
    </location>
</feature>
<reference evidence="3" key="1">
    <citation type="journal article" date="2019" name="Int. J. Syst. Evol. Microbiol.">
        <title>The Global Catalogue of Microorganisms (GCM) 10K type strain sequencing project: providing services to taxonomists for standard genome sequencing and annotation.</title>
        <authorList>
            <consortium name="The Broad Institute Genomics Platform"/>
            <consortium name="The Broad Institute Genome Sequencing Center for Infectious Disease"/>
            <person name="Wu L."/>
            <person name="Ma J."/>
        </authorList>
    </citation>
    <scope>NUCLEOTIDE SEQUENCE [LARGE SCALE GENOMIC DNA]</scope>
    <source>
        <strain evidence="3">JCM 13006</strain>
    </source>
</reference>
<sequence>MTRLKLRPGCHFAPVPQGLHCSFHGAAFVVHGPALLFEALDRRLGPLTDGVEASELAGGPGGSLLVPLLRVLADRGLLLDLDAAGGPPPTDPRHEEIVAHLEEHADQPYDLYRRLRRTPVAVTGTGPAADAATRSLTRLAVGTAAGEDRSADVTVQILTDAEQALPVAPTADGPLTADGQAAHGPGTGEPLTVRRSDAGGPPASPEQVAPSAAGPTGSSAPDGPAGSPESSIGPLTAGGPAAPGALLPVSVGTGHAVVGPVLGDPAQVAGFRAAVRRVAGWLAVLPQGPAPMPVGAVLAGSLAARRVVDRVTGLAPVDGMLVVHGPTAEVTAVPLPDGTATASWQPTDPDEPPGDTDPAVLTEPWRGLGRWLDPVGPEHRRPIAAVALRPVLTSTPASLTGWGEDSAAARRHALLALLRSHADVAGQEAGADPAEHACAGTTPAHATLDGLLRALAPQTLATPGRTLPPTALEHPTARALHSALTDYHGRQFDLALHQLDNGAWHLATARSPYGGLLAAEWGPSPASAAYAVLGTLFTAETTGGTRPPTGTWCVEHLTEAALTRTLNGLLAEHRVTVHRLAADPVLGPLPWTCARLLLR</sequence>
<feature type="region of interest" description="Disordered" evidence="1">
    <location>
        <begin position="334"/>
        <end position="356"/>
    </location>
</feature>
<evidence type="ECO:0000313" key="2">
    <source>
        <dbReference type="EMBL" id="GAA4839210.1"/>
    </source>
</evidence>